<proteinExistence type="predicted"/>
<evidence type="ECO:0008006" key="3">
    <source>
        <dbReference type="Google" id="ProtNLM"/>
    </source>
</evidence>
<keyword evidence="2" id="KW-1185">Reference proteome</keyword>
<dbReference type="InterPro" id="IPR052789">
    <property type="entry name" value="SSUH2_homolog"/>
</dbReference>
<organism evidence="1 2">
    <name type="scientific">Engystomops pustulosus</name>
    <name type="common">Tungara frog</name>
    <name type="synonym">Physalaemus pustulosus</name>
    <dbReference type="NCBI Taxonomy" id="76066"/>
    <lineage>
        <taxon>Eukaryota</taxon>
        <taxon>Metazoa</taxon>
        <taxon>Chordata</taxon>
        <taxon>Craniata</taxon>
        <taxon>Vertebrata</taxon>
        <taxon>Euteleostomi</taxon>
        <taxon>Amphibia</taxon>
        <taxon>Batrachia</taxon>
        <taxon>Anura</taxon>
        <taxon>Neobatrachia</taxon>
        <taxon>Hyloidea</taxon>
        <taxon>Leptodactylidae</taxon>
        <taxon>Leiuperinae</taxon>
        <taxon>Engystomops</taxon>
    </lineage>
</organism>
<protein>
    <recommendedName>
        <fullName evidence="3">Protein SSUH2 homolog</fullName>
    </recommendedName>
</protein>
<dbReference type="PANTHER" id="PTHR48465">
    <property type="entry name" value="PROTEIN SSUH2 HOMOLOG"/>
    <property type="match status" value="1"/>
</dbReference>
<accession>A0AAV6ZF31</accession>
<evidence type="ECO:0000313" key="1">
    <source>
        <dbReference type="EMBL" id="KAG8547969.1"/>
    </source>
</evidence>
<dbReference type="PANTHER" id="PTHR48465:SF1">
    <property type="entry name" value="PROTEIN SSUH2 HOMOLOG"/>
    <property type="match status" value="1"/>
</dbReference>
<dbReference type="EMBL" id="WNYA01000558">
    <property type="protein sequence ID" value="KAG8547969.1"/>
    <property type="molecule type" value="Genomic_DNA"/>
</dbReference>
<dbReference type="Proteomes" id="UP000824782">
    <property type="component" value="Unassembled WGS sequence"/>
</dbReference>
<evidence type="ECO:0000313" key="2">
    <source>
        <dbReference type="Proteomes" id="UP000824782"/>
    </source>
</evidence>
<dbReference type="AlphaFoldDB" id="A0AAV6ZF31"/>
<name>A0AAV6ZF31_ENGPU</name>
<reference evidence="1" key="1">
    <citation type="thesis" date="2020" institute="ProQuest LLC" country="789 East Eisenhower Parkway, Ann Arbor, MI, USA">
        <title>Comparative Genomics and Chromosome Evolution.</title>
        <authorList>
            <person name="Mudd A.B."/>
        </authorList>
    </citation>
    <scope>NUCLEOTIDE SEQUENCE</scope>
    <source>
        <strain evidence="1">237g6f4</strain>
        <tissue evidence="1">Blood</tissue>
    </source>
</reference>
<comment type="caution">
    <text evidence="1">The sequence shown here is derived from an EMBL/GenBank/DDBJ whole genome shotgun (WGS) entry which is preliminary data.</text>
</comment>
<sequence>MHFTNPPVVSSSPDPVSMVVNSSRTTSEFVDVDLSTPKMSRVALVPPSMASASPPTPEGCSAPPMTSLNCSTEQLYPNPAVRTGSDTAAASRCRPPVDVQVSVVQTSGGAPVIPEGEKCAPPAHGQSPVSGSCTSHTDARALLITEAMAKQAIEEYGNSKCCYGGAPTREMAMEELQPLNTYKYTLETFTESRICEWVTEQYTGQHVDCRNVASTLKPWEVPVAVPDMFMDGIQKMKVPHTSSVKTCSHCKGMGKNMCRKCHGTGRIQCMWCNGTGRRMQMEMCQQCYGSGTECCRMCDHSTAQNCAPCGGRGQVLTYIQLTVTWKNNKYQFISDHKSEFSSDLFKTVHGERIYTDEQLAVSPLVDFPDSSIIWASQNALEQHRTQFSSSCRVIRQRQSVELLPLTRVRYTWRGEQRQYYVYGKENKVYVQSNPQKCCCTIM</sequence>
<gene>
    <name evidence="1" type="ORF">GDO81_027014</name>
</gene>